<dbReference type="EMBL" id="LGST01000066">
    <property type="protein sequence ID" value="KND95711.1"/>
    <property type="molecule type" value="Genomic_DNA"/>
</dbReference>
<gene>
    <name evidence="1" type="ORF">QG37_08039</name>
</gene>
<name>A0A0L0NNI6_CANAR</name>
<accession>A0A0L0NNI6</accession>
<dbReference type="VEuPathDB" id="FungiDB:QG37_08039"/>
<sequence>MKTMMISVDVDGRRLEMAAKYGKARDDKSPDLRHVTEKFHVEW</sequence>
<organism evidence="1 2">
    <name type="scientific">Candidozyma auris</name>
    <name type="common">Yeast</name>
    <name type="synonym">Candida auris</name>
    <dbReference type="NCBI Taxonomy" id="498019"/>
    <lineage>
        <taxon>Eukaryota</taxon>
        <taxon>Fungi</taxon>
        <taxon>Dikarya</taxon>
        <taxon>Ascomycota</taxon>
        <taxon>Saccharomycotina</taxon>
        <taxon>Pichiomycetes</taxon>
        <taxon>Metschnikowiaceae</taxon>
        <taxon>Candidozyma</taxon>
    </lineage>
</organism>
<reference evidence="2" key="1">
    <citation type="journal article" date="2015" name="BMC Genomics">
        <title>Draft genome of a commonly misdiagnosed multidrug resistant pathogen Candida auris.</title>
        <authorList>
            <person name="Chatterjee S."/>
            <person name="Alampalli S.V."/>
            <person name="Nageshan R.K."/>
            <person name="Chettiar S.T."/>
            <person name="Joshi S."/>
            <person name="Tatu U.S."/>
        </authorList>
    </citation>
    <scope>NUCLEOTIDE SEQUENCE [LARGE SCALE GENOMIC DNA]</scope>
    <source>
        <strain evidence="2">6684</strain>
    </source>
</reference>
<comment type="caution">
    <text evidence="1">The sequence shown here is derived from an EMBL/GenBank/DDBJ whole genome shotgun (WGS) entry which is preliminary data.</text>
</comment>
<dbReference type="Proteomes" id="UP000037122">
    <property type="component" value="Unassembled WGS sequence"/>
</dbReference>
<proteinExistence type="predicted"/>
<evidence type="ECO:0000313" key="1">
    <source>
        <dbReference type="EMBL" id="KND95711.1"/>
    </source>
</evidence>
<dbReference type="AlphaFoldDB" id="A0A0L0NNI6"/>
<protein>
    <submittedName>
        <fullName evidence="1">Uncharacterized protein</fullName>
    </submittedName>
</protein>
<evidence type="ECO:0000313" key="2">
    <source>
        <dbReference type="Proteomes" id="UP000037122"/>
    </source>
</evidence>